<evidence type="ECO:0000259" key="1">
    <source>
        <dbReference type="Pfam" id="PF18998"/>
    </source>
</evidence>
<proteinExistence type="predicted"/>
<dbReference type="InterPro" id="IPR055151">
    <property type="entry name" value="GH113"/>
</dbReference>
<feature type="non-terminal residue" evidence="2">
    <location>
        <position position="1"/>
    </location>
</feature>
<name>A0A382I1Z5_9ZZZZ</name>
<dbReference type="InterPro" id="IPR017853">
    <property type="entry name" value="GH"/>
</dbReference>
<feature type="non-terminal residue" evidence="2">
    <location>
        <position position="454"/>
    </location>
</feature>
<gene>
    <name evidence="2" type="ORF">METZ01_LOCUS246422</name>
</gene>
<dbReference type="EMBL" id="UINC01064679">
    <property type="protein sequence ID" value="SVB93568.1"/>
    <property type="molecule type" value="Genomic_DNA"/>
</dbReference>
<dbReference type="Pfam" id="PF22612">
    <property type="entry name" value="GH113"/>
    <property type="match status" value="1"/>
</dbReference>
<reference evidence="2" key="1">
    <citation type="submission" date="2018-05" db="EMBL/GenBank/DDBJ databases">
        <authorList>
            <person name="Lanie J.A."/>
            <person name="Ng W.-L."/>
            <person name="Kazmierczak K.M."/>
            <person name="Andrzejewski T.M."/>
            <person name="Davidsen T.M."/>
            <person name="Wayne K.J."/>
            <person name="Tettelin H."/>
            <person name="Glass J.I."/>
            <person name="Rusch D."/>
            <person name="Podicherti R."/>
            <person name="Tsui H.-C.T."/>
            <person name="Winkler M.E."/>
        </authorList>
    </citation>
    <scope>NUCLEOTIDE SEQUENCE</scope>
</reference>
<organism evidence="2">
    <name type="scientific">marine metagenome</name>
    <dbReference type="NCBI Taxonomy" id="408172"/>
    <lineage>
        <taxon>unclassified sequences</taxon>
        <taxon>metagenomes</taxon>
        <taxon>ecological metagenomes</taxon>
    </lineage>
</organism>
<dbReference type="Gene3D" id="3.20.20.80">
    <property type="entry name" value="Glycosidases"/>
    <property type="match status" value="1"/>
</dbReference>
<protein>
    <recommendedName>
        <fullName evidence="1">Bacterial repeat domain-containing protein</fullName>
    </recommendedName>
</protein>
<dbReference type="Pfam" id="PF18998">
    <property type="entry name" value="Flg_new_2"/>
    <property type="match status" value="1"/>
</dbReference>
<accession>A0A382I1Z5</accession>
<feature type="domain" description="Bacterial repeat" evidence="1">
    <location>
        <begin position="363"/>
        <end position="424"/>
    </location>
</feature>
<evidence type="ECO:0000313" key="2">
    <source>
        <dbReference type="EMBL" id="SVB93568.1"/>
    </source>
</evidence>
<dbReference type="AlphaFoldDB" id="A0A382I1Z5"/>
<dbReference type="InterPro" id="IPR044060">
    <property type="entry name" value="Bacterial_rp_domain"/>
</dbReference>
<dbReference type="SUPFAM" id="SSF51445">
    <property type="entry name" value="(Trans)glycosidases"/>
    <property type="match status" value="1"/>
</dbReference>
<sequence>YLSTPATDLNTTTFMAGGGMTDFWRSYWNPFIGNYLDNMVRNLNANWIMFVPGPKIIQHHPTVTVIRDHDVNSMPEQDIKKVITEAHKRGLKVFWYSLAPGYEEGNYDHSKVDAAWYVDYANAMRPEIIWQATLAETHGVEMIGFAPYPTSQLKDEHIATIDSVAEVILNEVRAIYSGKITMSWVNETPELDIYGKVDYLNSALETYGLQNEGLTNTSNPSVSDLLQPMRNKVGKMKSAYTKYGKPFVYSFIQSASYDGMVAANTLITEANEEYLPDDTNYPLDFQEQADGIEAMQQVIGENDWIAGAFYFNYKAWAVNWKTWNLRGKPAEKVAAKWWRWRSPNNVHLTTSINNQWTTSPYQKGGTTSLSPGSYIYANGSTVNVSAIPDSGYRFVRWAGDASGTSKSISVTMNTDKSISALFEIDPPPSPFEPVYPFNDTTIVLTRSNFLDTLY</sequence>